<dbReference type="RefSeq" id="WP_108170074.1">
    <property type="nucleotide sequence ID" value="NZ_QBKQ01000001.1"/>
</dbReference>
<dbReference type="PANTHER" id="PTHR46401">
    <property type="entry name" value="GLYCOSYLTRANSFERASE WBBK-RELATED"/>
    <property type="match status" value="1"/>
</dbReference>
<keyword evidence="5" id="KW-1185">Reference proteome</keyword>
<comment type="caution">
    <text evidence="4">The sequence shown here is derived from an EMBL/GenBank/DDBJ whole genome shotgun (WGS) entry which is preliminary data.</text>
</comment>
<name>A0A2T6AJV7_9FLAO</name>
<dbReference type="SUPFAM" id="SSF53756">
    <property type="entry name" value="UDP-Glycosyltransferase/glycogen phosphorylase"/>
    <property type="match status" value="1"/>
</dbReference>
<feature type="domain" description="Glycosyltransferase subfamily 4-like N-terminal" evidence="3">
    <location>
        <begin position="20"/>
        <end position="181"/>
    </location>
</feature>
<dbReference type="PANTHER" id="PTHR46401:SF2">
    <property type="entry name" value="GLYCOSYLTRANSFERASE WBBK-RELATED"/>
    <property type="match status" value="1"/>
</dbReference>
<evidence type="ECO:0000259" key="2">
    <source>
        <dbReference type="Pfam" id="PF00534"/>
    </source>
</evidence>
<keyword evidence="1 4" id="KW-0808">Transferase</keyword>
<sequence length="381" mass="44076">MHLAFLTSEYPHQRTTLSAGIGTSIKNIAAELLKKGWTISIFVYNQREDDIFKDSEIEIHLIKQRKYKIAGWYYHRKYLQNYLNKFIKANDIDVLEVPDWTGISAFMKLKCPIVLRLHGSDTYFCSLENRKQKRKNYLFEYMAVKNANTILSVSHFTANKTKELFNIKKPINVIPNSLNLDNFKLSKSSLDHNRLLYFGSIIRKKGVIELAHIFNIINQNNPDCILVIAGKDSKDILTGRSTKDLMREILSEGANEKTKWLGQLPYENVKTEISKATVISLPSFAEAFPMTWIESMAMEKAIVTSNIGWAKEIIDDGITGFTVNPKNHKDFSEKIELLFKNDKLRYQMGKMARRKVIEHFSSKIIANKYDNFLSQIIHEHK</sequence>
<feature type="domain" description="Glycosyl transferase family 1" evidence="2">
    <location>
        <begin position="188"/>
        <end position="354"/>
    </location>
</feature>
<evidence type="ECO:0000259" key="3">
    <source>
        <dbReference type="Pfam" id="PF13439"/>
    </source>
</evidence>
<dbReference type="Proteomes" id="UP000244174">
    <property type="component" value="Unassembled WGS sequence"/>
</dbReference>
<dbReference type="Pfam" id="PF00534">
    <property type="entry name" value="Glycos_transf_1"/>
    <property type="match status" value="1"/>
</dbReference>
<dbReference type="GO" id="GO:0016757">
    <property type="term" value="F:glycosyltransferase activity"/>
    <property type="evidence" value="ECO:0007669"/>
    <property type="project" value="InterPro"/>
</dbReference>
<dbReference type="OrthoDB" id="502646at2"/>
<dbReference type="CDD" id="cd03801">
    <property type="entry name" value="GT4_PimA-like"/>
    <property type="match status" value="1"/>
</dbReference>
<dbReference type="EMBL" id="QBKQ01000001">
    <property type="protein sequence ID" value="PTX44094.1"/>
    <property type="molecule type" value="Genomic_DNA"/>
</dbReference>
<dbReference type="InterPro" id="IPR028098">
    <property type="entry name" value="Glyco_trans_4-like_N"/>
</dbReference>
<dbReference type="AlphaFoldDB" id="A0A2T6AJV7"/>
<gene>
    <name evidence="4" type="ORF">C8P64_0064</name>
</gene>
<proteinExistence type="predicted"/>
<organism evidence="4 5">
    <name type="scientific">Christiangramia gaetbulicola</name>
    <dbReference type="NCBI Taxonomy" id="703340"/>
    <lineage>
        <taxon>Bacteria</taxon>
        <taxon>Pseudomonadati</taxon>
        <taxon>Bacteroidota</taxon>
        <taxon>Flavobacteriia</taxon>
        <taxon>Flavobacteriales</taxon>
        <taxon>Flavobacteriaceae</taxon>
        <taxon>Christiangramia</taxon>
    </lineage>
</organism>
<evidence type="ECO:0000313" key="5">
    <source>
        <dbReference type="Proteomes" id="UP000244174"/>
    </source>
</evidence>
<protein>
    <submittedName>
        <fullName evidence="4">Glycosyltransferase involved in cell wall biosynthesis</fullName>
    </submittedName>
</protein>
<reference evidence="4 5" key="1">
    <citation type="submission" date="2018-04" db="EMBL/GenBank/DDBJ databases">
        <title>Genomic Encyclopedia of Archaeal and Bacterial Type Strains, Phase II (KMG-II): from individual species to whole genera.</title>
        <authorList>
            <person name="Goeker M."/>
        </authorList>
    </citation>
    <scope>NUCLEOTIDE SEQUENCE [LARGE SCALE GENOMIC DNA]</scope>
    <source>
        <strain evidence="4 5">DSM 23082</strain>
    </source>
</reference>
<accession>A0A2T6AJV7</accession>
<dbReference type="GO" id="GO:0009103">
    <property type="term" value="P:lipopolysaccharide biosynthetic process"/>
    <property type="evidence" value="ECO:0007669"/>
    <property type="project" value="TreeGrafter"/>
</dbReference>
<evidence type="ECO:0000256" key="1">
    <source>
        <dbReference type="ARBA" id="ARBA00022679"/>
    </source>
</evidence>
<dbReference type="InterPro" id="IPR001296">
    <property type="entry name" value="Glyco_trans_1"/>
</dbReference>
<dbReference type="Pfam" id="PF13439">
    <property type="entry name" value="Glyco_transf_4"/>
    <property type="match status" value="1"/>
</dbReference>
<dbReference type="Gene3D" id="3.40.50.2000">
    <property type="entry name" value="Glycogen Phosphorylase B"/>
    <property type="match status" value="2"/>
</dbReference>
<evidence type="ECO:0000313" key="4">
    <source>
        <dbReference type="EMBL" id="PTX44094.1"/>
    </source>
</evidence>